<comment type="caution">
    <text evidence="2">The sequence shown here is derived from an EMBL/GenBank/DDBJ whole genome shotgun (WGS) entry which is preliminary data.</text>
</comment>
<gene>
    <name evidence="2" type="ORF">BpHYR1_002543</name>
</gene>
<keyword evidence="1" id="KW-0472">Membrane</keyword>
<feature type="transmembrane region" description="Helical" evidence="1">
    <location>
        <begin position="30"/>
        <end position="54"/>
    </location>
</feature>
<keyword evidence="1" id="KW-1133">Transmembrane helix</keyword>
<evidence type="ECO:0000313" key="2">
    <source>
        <dbReference type="EMBL" id="RNA13568.1"/>
    </source>
</evidence>
<dbReference type="AlphaFoldDB" id="A0A3M7QRI0"/>
<accession>A0A3M7QRI0</accession>
<name>A0A3M7QRI0_BRAPC</name>
<keyword evidence="3" id="KW-1185">Reference proteome</keyword>
<dbReference type="OrthoDB" id="10485062at2759"/>
<sequence>MTEMKAQLLTELPYHRIEQPRKPNKYLEFFGSYIALPLMTVVLVLSLLILFLLVKTYFSNSYMYAIQEDINLKNNNLNIGDLVDNRYDQFNKLSHAKANQKPNESFLDRLVSLSDKKSNDIEKSFK</sequence>
<dbReference type="Proteomes" id="UP000276133">
    <property type="component" value="Unassembled WGS sequence"/>
</dbReference>
<evidence type="ECO:0000256" key="1">
    <source>
        <dbReference type="SAM" id="Phobius"/>
    </source>
</evidence>
<keyword evidence="1" id="KW-0812">Transmembrane</keyword>
<reference evidence="2 3" key="1">
    <citation type="journal article" date="2018" name="Sci. Rep.">
        <title>Genomic signatures of local adaptation to the degree of environmental predictability in rotifers.</title>
        <authorList>
            <person name="Franch-Gras L."/>
            <person name="Hahn C."/>
            <person name="Garcia-Roger E.M."/>
            <person name="Carmona M.J."/>
            <person name="Serra M."/>
            <person name="Gomez A."/>
        </authorList>
    </citation>
    <scope>NUCLEOTIDE SEQUENCE [LARGE SCALE GENOMIC DNA]</scope>
    <source>
        <strain evidence="2">HYR1</strain>
    </source>
</reference>
<proteinExistence type="predicted"/>
<dbReference type="EMBL" id="REGN01005376">
    <property type="protein sequence ID" value="RNA13568.1"/>
    <property type="molecule type" value="Genomic_DNA"/>
</dbReference>
<evidence type="ECO:0000313" key="3">
    <source>
        <dbReference type="Proteomes" id="UP000276133"/>
    </source>
</evidence>
<protein>
    <submittedName>
        <fullName evidence="2">Uncharacterized protein</fullName>
    </submittedName>
</protein>
<organism evidence="2 3">
    <name type="scientific">Brachionus plicatilis</name>
    <name type="common">Marine rotifer</name>
    <name type="synonym">Brachionus muelleri</name>
    <dbReference type="NCBI Taxonomy" id="10195"/>
    <lineage>
        <taxon>Eukaryota</taxon>
        <taxon>Metazoa</taxon>
        <taxon>Spiralia</taxon>
        <taxon>Gnathifera</taxon>
        <taxon>Rotifera</taxon>
        <taxon>Eurotatoria</taxon>
        <taxon>Monogononta</taxon>
        <taxon>Pseudotrocha</taxon>
        <taxon>Ploima</taxon>
        <taxon>Brachionidae</taxon>
        <taxon>Brachionus</taxon>
    </lineage>
</organism>